<dbReference type="GO" id="GO:0052689">
    <property type="term" value="F:carboxylic ester hydrolase activity"/>
    <property type="evidence" value="ECO:0007669"/>
    <property type="project" value="TreeGrafter"/>
</dbReference>
<dbReference type="Gene3D" id="3.40.50.1820">
    <property type="entry name" value="alpha/beta hydrolase"/>
    <property type="match status" value="1"/>
</dbReference>
<comment type="similarity">
    <text evidence="1">Belongs to the AB hydrolase superfamily. AB hydrolase 2 family.</text>
</comment>
<feature type="domain" description="Phospholipase/carboxylesterase/thioesterase" evidence="3">
    <location>
        <begin position="6"/>
        <end position="221"/>
    </location>
</feature>
<reference evidence="4 5" key="1">
    <citation type="submission" date="2019-07" db="EMBL/GenBank/DDBJ databases">
        <authorList>
            <person name="Jastrzebski P J."/>
            <person name="Paukszto L."/>
            <person name="Jastrzebski P J."/>
        </authorList>
    </citation>
    <scope>NUCLEOTIDE SEQUENCE [LARGE SCALE GENOMIC DNA]</scope>
    <source>
        <strain evidence="4 5">WMS-il1</strain>
    </source>
</reference>
<evidence type="ECO:0000313" key="5">
    <source>
        <dbReference type="Proteomes" id="UP000321570"/>
    </source>
</evidence>
<evidence type="ECO:0000256" key="1">
    <source>
        <dbReference type="ARBA" id="ARBA00006499"/>
    </source>
</evidence>
<dbReference type="InterPro" id="IPR029058">
    <property type="entry name" value="AB_hydrolase_fold"/>
</dbReference>
<dbReference type="Proteomes" id="UP000321570">
    <property type="component" value="Unassembled WGS sequence"/>
</dbReference>
<dbReference type="Pfam" id="PF02230">
    <property type="entry name" value="Abhydrolase_2"/>
    <property type="match status" value="1"/>
</dbReference>
<dbReference type="GO" id="GO:0005737">
    <property type="term" value="C:cytoplasm"/>
    <property type="evidence" value="ECO:0007669"/>
    <property type="project" value="TreeGrafter"/>
</dbReference>
<evidence type="ECO:0000259" key="3">
    <source>
        <dbReference type="Pfam" id="PF02230"/>
    </source>
</evidence>
<dbReference type="PANTHER" id="PTHR10655">
    <property type="entry name" value="LYSOPHOSPHOLIPASE-RELATED"/>
    <property type="match status" value="1"/>
</dbReference>
<dbReference type="InterPro" id="IPR050565">
    <property type="entry name" value="LYPA1-2/EST-like"/>
</dbReference>
<dbReference type="EC" id="3.1.2.22" evidence="2"/>
<dbReference type="GO" id="GO:0008474">
    <property type="term" value="F:palmitoyl-(protein) hydrolase activity"/>
    <property type="evidence" value="ECO:0007669"/>
    <property type="project" value="UniProtKB-EC"/>
</dbReference>
<evidence type="ECO:0000313" key="4">
    <source>
        <dbReference type="EMBL" id="VUZ45095.1"/>
    </source>
</evidence>
<dbReference type="SUPFAM" id="SSF53474">
    <property type="entry name" value="alpha/beta-Hydrolases"/>
    <property type="match status" value="1"/>
</dbReference>
<dbReference type="AlphaFoldDB" id="A0A564YCT8"/>
<organism evidence="4 5">
    <name type="scientific">Hymenolepis diminuta</name>
    <name type="common">Rat tapeworm</name>
    <dbReference type="NCBI Taxonomy" id="6216"/>
    <lineage>
        <taxon>Eukaryota</taxon>
        <taxon>Metazoa</taxon>
        <taxon>Spiralia</taxon>
        <taxon>Lophotrochozoa</taxon>
        <taxon>Platyhelminthes</taxon>
        <taxon>Cestoda</taxon>
        <taxon>Eucestoda</taxon>
        <taxon>Cyclophyllidea</taxon>
        <taxon>Hymenolepididae</taxon>
        <taxon>Hymenolepis</taxon>
    </lineage>
</organism>
<accession>A0A564YCT8</accession>
<name>A0A564YCT8_HYMDI</name>
<proteinExistence type="inferred from homology"/>
<evidence type="ECO:0000256" key="2">
    <source>
        <dbReference type="ARBA" id="ARBA00012423"/>
    </source>
</evidence>
<gene>
    <name evidence="4" type="ORF">WMSIL1_LOCUS5094</name>
</gene>
<dbReference type="PANTHER" id="PTHR10655:SF68">
    <property type="entry name" value="PALMITOYL-PROTEIN HYDROLASE"/>
    <property type="match status" value="1"/>
</dbReference>
<keyword evidence="5" id="KW-1185">Reference proteome</keyword>
<dbReference type="EMBL" id="CABIJS010000155">
    <property type="protein sequence ID" value="VUZ45095.1"/>
    <property type="molecule type" value="Genomic_DNA"/>
</dbReference>
<dbReference type="InterPro" id="IPR003140">
    <property type="entry name" value="PLipase/COase/thioEstase"/>
</dbReference>
<sequence>MALLTAEVIEAKVKQTATLIFLHGLGDNGTGWAEILRSIVPPYCKIVCPNAKDMPVTLNFGMVMPAWYDLYGLGPNARQDESGIISAANELAKFVEVEKNANISPERIVIGGFSQGGSAAYYYGMTNSEPRLGGLIALSCWLPLHEKFLSRTTVISANRSLPILQCHGRADPIVPHELGELTSSIMKKFGFGNCTFNTYPSMGHCSSDRELDDVKSFLSSHLPEIG</sequence>
<protein>
    <recommendedName>
        <fullName evidence="2">palmitoyl-protein hydrolase</fullName>
        <ecNumber evidence="2">3.1.2.22</ecNumber>
    </recommendedName>
</protein>